<dbReference type="NCBIfam" id="TIGR00231">
    <property type="entry name" value="small_GTP"/>
    <property type="match status" value="1"/>
</dbReference>
<gene>
    <name evidence="8" type="ORF">A3Q56_05239</name>
</gene>
<dbReference type="SMART" id="SM00177">
    <property type="entry name" value="ARF"/>
    <property type="match status" value="1"/>
</dbReference>
<evidence type="ECO:0000313" key="8">
    <source>
        <dbReference type="EMBL" id="OAF67046.1"/>
    </source>
</evidence>
<evidence type="ECO:0000256" key="6">
    <source>
        <dbReference type="PIRSR" id="PIRSR606689-2"/>
    </source>
</evidence>
<dbReference type="FunFam" id="3.40.50.300:FF:001166">
    <property type="entry name" value="ADP-ribosylation factor D"/>
    <property type="match status" value="1"/>
</dbReference>
<dbReference type="CDD" id="cd00878">
    <property type="entry name" value="Arf_Arl"/>
    <property type="match status" value="1"/>
</dbReference>
<dbReference type="Pfam" id="PF00025">
    <property type="entry name" value="Arf"/>
    <property type="match status" value="1"/>
</dbReference>
<sequence length="169" mass="18994">MGNSFTKLLSKAIKCKLNLRIVMVGLDSSGKTCLLQYLSGSTQDNINTPTIGFNVNTVSINKKLNIILWDLGGQASLRSTWNMFINDISGIIYVIDSCDHNRFELAKNELIMLLEEPKIQTVPVIILANKQDLKYAITVERLKNYLNLYEENCFKNRSWDACAISALTG</sequence>
<evidence type="ECO:0000256" key="2">
    <source>
        <dbReference type="ARBA" id="ARBA00019766"/>
    </source>
</evidence>
<comment type="similarity">
    <text evidence="1 7">Belongs to the small GTPase superfamily. Arf family.</text>
</comment>
<dbReference type="InterPro" id="IPR027417">
    <property type="entry name" value="P-loop_NTPase"/>
</dbReference>
<keyword evidence="6" id="KW-0479">Metal-binding</keyword>
<dbReference type="Gene3D" id="3.40.50.300">
    <property type="entry name" value="P-loop containing nucleotide triphosphate hydrolases"/>
    <property type="match status" value="1"/>
</dbReference>
<dbReference type="InterPro" id="IPR024156">
    <property type="entry name" value="Small_GTPase_ARF"/>
</dbReference>
<protein>
    <recommendedName>
        <fullName evidence="2">ADP-ribosylation factor-like protein 6</fullName>
    </recommendedName>
</protein>
<dbReference type="GO" id="GO:0046872">
    <property type="term" value="F:metal ion binding"/>
    <property type="evidence" value="ECO:0007669"/>
    <property type="project" value="UniProtKB-KW"/>
</dbReference>
<feature type="binding site" evidence="5">
    <location>
        <begin position="25"/>
        <end position="32"/>
    </location>
    <ligand>
        <name>GTP</name>
        <dbReference type="ChEBI" id="CHEBI:37565"/>
    </ligand>
</feature>
<accession>A0A177AYJ2</accession>
<evidence type="ECO:0000256" key="5">
    <source>
        <dbReference type="PIRSR" id="PIRSR606689-1"/>
    </source>
</evidence>
<evidence type="ECO:0000256" key="1">
    <source>
        <dbReference type="ARBA" id="ARBA00010290"/>
    </source>
</evidence>
<dbReference type="GO" id="GO:0005525">
    <property type="term" value="F:GTP binding"/>
    <property type="evidence" value="ECO:0007669"/>
    <property type="project" value="UniProtKB-KW"/>
</dbReference>
<feature type="binding site" evidence="5">
    <location>
        <position position="73"/>
    </location>
    <ligand>
        <name>GTP</name>
        <dbReference type="ChEBI" id="CHEBI:37565"/>
    </ligand>
</feature>
<comment type="caution">
    <text evidence="8">The sequence shown here is derived from an EMBL/GenBank/DDBJ whole genome shotgun (WGS) entry which is preliminary data.</text>
</comment>
<evidence type="ECO:0000256" key="3">
    <source>
        <dbReference type="ARBA" id="ARBA00022741"/>
    </source>
</evidence>
<organism evidence="8 9">
    <name type="scientific">Intoshia linei</name>
    <dbReference type="NCBI Taxonomy" id="1819745"/>
    <lineage>
        <taxon>Eukaryota</taxon>
        <taxon>Metazoa</taxon>
        <taxon>Spiralia</taxon>
        <taxon>Lophotrochozoa</taxon>
        <taxon>Mesozoa</taxon>
        <taxon>Orthonectida</taxon>
        <taxon>Rhopaluridae</taxon>
        <taxon>Intoshia</taxon>
    </lineage>
</organism>
<keyword evidence="3 5" id="KW-0547">Nucleotide-binding</keyword>
<dbReference type="EMBL" id="LWCA01000759">
    <property type="protein sequence ID" value="OAF67046.1"/>
    <property type="molecule type" value="Genomic_DNA"/>
</dbReference>
<reference evidence="8 9" key="1">
    <citation type="submission" date="2016-04" db="EMBL/GenBank/DDBJ databases">
        <title>The genome of Intoshia linei affirms orthonectids as highly simplified spiralians.</title>
        <authorList>
            <person name="Mikhailov K.V."/>
            <person name="Slusarev G.S."/>
            <person name="Nikitin M.A."/>
            <person name="Logacheva M.D."/>
            <person name="Penin A."/>
            <person name="Aleoshin V."/>
            <person name="Panchin Y.V."/>
        </authorList>
    </citation>
    <scope>NUCLEOTIDE SEQUENCE [LARGE SCALE GENOMIC DNA]</scope>
    <source>
        <strain evidence="8">Intl2013</strain>
        <tissue evidence="8">Whole animal</tissue>
    </source>
</reference>
<evidence type="ECO:0000256" key="4">
    <source>
        <dbReference type="ARBA" id="ARBA00023134"/>
    </source>
</evidence>
<keyword evidence="4 5" id="KW-0342">GTP-binding</keyword>
<name>A0A177AYJ2_9BILA</name>
<keyword evidence="9" id="KW-1185">Reference proteome</keyword>
<dbReference type="PRINTS" id="PR00328">
    <property type="entry name" value="SAR1GTPBP"/>
</dbReference>
<feature type="non-terminal residue" evidence="8">
    <location>
        <position position="169"/>
    </location>
</feature>
<dbReference type="AlphaFoldDB" id="A0A177AYJ2"/>
<dbReference type="SMART" id="SM00178">
    <property type="entry name" value="SAR"/>
    <property type="match status" value="1"/>
</dbReference>
<dbReference type="InterPro" id="IPR006689">
    <property type="entry name" value="Small_GTPase_ARF/SAR"/>
</dbReference>
<feature type="binding site" evidence="6">
    <location>
        <position position="32"/>
    </location>
    <ligand>
        <name>Mg(2+)</name>
        <dbReference type="ChEBI" id="CHEBI:18420"/>
    </ligand>
</feature>
<dbReference type="Proteomes" id="UP000078046">
    <property type="component" value="Unassembled WGS sequence"/>
</dbReference>
<keyword evidence="6" id="KW-0460">Magnesium</keyword>
<proteinExistence type="inferred from homology"/>
<dbReference type="OrthoDB" id="6228084at2759"/>
<feature type="binding site" evidence="6">
    <location>
        <position position="50"/>
    </location>
    <ligand>
        <name>Mg(2+)</name>
        <dbReference type="ChEBI" id="CHEBI:18420"/>
    </ligand>
</feature>
<feature type="binding site" evidence="5">
    <location>
        <begin position="129"/>
        <end position="132"/>
    </location>
    <ligand>
        <name>GTP</name>
        <dbReference type="ChEBI" id="CHEBI:37565"/>
    </ligand>
</feature>
<dbReference type="SUPFAM" id="SSF52540">
    <property type="entry name" value="P-loop containing nucleoside triphosphate hydrolases"/>
    <property type="match status" value="1"/>
</dbReference>
<dbReference type="InterPro" id="IPR005225">
    <property type="entry name" value="Small_GTP-bd"/>
</dbReference>
<dbReference type="PROSITE" id="PS51417">
    <property type="entry name" value="ARF"/>
    <property type="match status" value="1"/>
</dbReference>
<evidence type="ECO:0000256" key="7">
    <source>
        <dbReference type="RuleBase" id="RU003925"/>
    </source>
</evidence>
<evidence type="ECO:0000313" key="9">
    <source>
        <dbReference type="Proteomes" id="UP000078046"/>
    </source>
</evidence>
<dbReference type="PANTHER" id="PTHR11711">
    <property type="entry name" value="ADP RIBOSYLATION FACTOR-RELATED"/>
    <property type="match status" value="1"/>
</dbReference>
<dbReference type="SMART" id="SM00175">
    <property type="entry name" value="RAB"/>
    <property type="match status" value="1"/>
</dbReference>
<dbReference type="GO" id="GO:0003924">
    <property type="term" value="F:GTPase activity"/>
    <property type="evidence" value="ECO:0007669"/>
    <property type="project" value="InterPro"/>
</dbReference>